<dbReference type="EMBL" id="JAGSPA010000003">
    <property type="protein sequence ID" value="MBV7257236.1"/>
    <property type="molecule type" value="Genomic_DNA"/>
</dbReference>
<protein>
    <submittedName>
        <fullName evidence="3">Sulfurtransferase TusA family protein</fullName>
    </submittedName>
</protein>
<evidence type="ECO:0000313" key="3">
    <source>
        <dbReference type="EMBL" id="MBV7257236.1"/>
    </source>
</evidence>
<evidence type="ECO:0000256" key="1">
    <source>
        <dbReference type="ARBA" id="ARBA00008984"/>
    </source>
</evidence>
<dbReference type="PANTHER" id="PTHR33279:SF2">
    <property type="entry name" value="SULFUR CARRIER PROTEIN TUSA"/>
    <property type="match status" value="1"/>
</dbReference>
<dbReference type="Proteomes" id="UP000722336">
    <property type="component" value="Unassembled WGS sequence"/>
</dbReference>
<evidence type="ECO:0000259" key="2">
    <source>
        <dbReference type="PROSITE" id="PS01148"/>
    </source>
</evidence>
<dbReference type="Pfam" id="PF01206">
    <property type="entry name" value="TusA"/>
    <property type="match status" value="1"/>
</dbReference>
<sequence>MPAKPVKNDAATAVDARGLRCPLPVLRLRKAAISLPLGSVLDVTADDPAAERDVPVFCAERGWVCKRLGDGHWRIVTA</sequence>
<name>A0ABS6SH63_9SPHN</name>
<gene>
    <name evidence="3" type="ORF">KCG44_10625</name>
</gene>
<dbReference type="InterPro" id="IPR001455">
    <property type="entry name" value="TusA-like"/>
</dbReference>
<dbReference type="PANTHER" id="PTHR33279">
    <property type="entry name" value="SULFUR CARRIER PROTEIN YEDF-RELATED"/>
    <property type="match status" value="1"/>
</dbReference>
<comment type="similarity">
    <text evidence="1">Belongs to the sulfur carrier protein TusA family.</text>
</comment>
<feature type="domain" description="UPF0033" evidence="2">
    <location>
        <begin position="14"/>
        <end position="38"/>
    </location>
</feature>
<evidence type="ECO:0000313" key="4">
    <source>
        <dbReference type="Proteomes" id="UP000722336"/>
    </source>
</evidence>
<dbReference type="CDD" id="cd00291">
    <property type="entry name" value="SirA_YedF_YeeD"/>
    <property type="match status" value="1"/>
</dbReference>
<comment type="caution">
    <text evidence="3">The sequence shown here is derived from an EMBL/GenBank/DDBJ whole genome shotgun (WGS) entry which is preliminary data.</text>
</comment>
<dbReference type="PROSITE" id="PS01148">
    <property type="entry name" value="UPF0033"/>
    <property type="match status" value="1"/>
</dbReference>
<dbReference type="RefSeq" id="WP_218446062.1">
    <property type="nucleotide sequence ID" value="NZ_JAGSPA010000003.1"/>
</dbReference>
<accession>A0ABS6SH63</accession>
<organism evidence="3 4">
    <name type="scientific">Pacificimonas pallii</name>
    <dbReference type="NCBI Taxonomy" id="2827236"/>
    <lineage>
        <taxon>Bacteria</taxon>
        <taxon>Pseudomonadati</taxon>
        <taxon>Pseudomonadota</taxon>
        <taxon>Alphaproteobacteria</taxon>
        <taxon>Sphingomonadales</taxon>
        <taxon>Sphingosinicellaceae</taxon>
        <taxon>Pacificimonas</taxon>
    </lineage>
</organism>
<reference evidence="3 4" key="1">
    <citation type="submission" date="2021-04" db="EMBL/GenBank/DDBJ databases">
        <authorList>
            <person name="Pira H."/>
            <person name="Risdian C."/>
            <person name="Wink J."/>
        </authorList>
    </citation>
    <scope>NUCLEOTIDE SEQUENCE [LARGE SCALE GENOMIC DNA]</scope>
    <source>
        <strain evidence="3 4">WHA3</strain>
    </source>
</reference>
<proteinExistence type="inferred from homology"/>
<keyword evidence="4" id="KW-1185">Reference proteome</keyword>